<organism evidence="4 5">
    <name type="scientific">Fructobacillus pseudoficulneus</name>
    <dbReference type="NCBI Taxonomy" id="220714"/>
    <lineage>
        <taxon>Bacteria</taxon>
        <taxon>Bacillati</taxon>
        <taxon>Bacillota</taxon>
        <taxon>Bacilli</taxon>
        <taxon>Lactobacillales</taxon>
        <taxon>Lactobacillaceae</taxon>
        <taxon>Fructobacillus</taxon>
    </lineage>
</organism>
<dbReference type="Proteomes" id="UP000061227">
    <property type="component" value="Unassembled WGS sequence"/>
</dbReference>
<feature type="region of interest" description="Disordered" evidence="2">
    <location>
        <begin position="379"/>
        <end position="422"/>
    </location>
</feature>
<keyword evidence="3" id="KW-0812">Transmembrane</keyword>
<protein>
    <submittedName>
        <fullName evidence="4">Uncharacterized protein</fullName>
    </submittedName>
</protein>
<accession>A0A3F3GWR9</accession>
<keyword evidence="3" id="KW-1133">Transmembrane helix</keyword>
<evidence type="ECO:0000256" key="3">
    <source>
        <dbReference type="SAM" id="Phobius"/>
    </source>
</evidence>
<evidence type="ECO:0000313" key="5">
    <source>
        <dbReference type="Proteomes" id="UP000061227"/>
    </source>
</evidence>
<feature type="compositionally biased region" description="Low complexity" evidence="2">
    <location>
        <begin position="384"/>
        <end position="410"/>
    </location>
</feature>
<name>A0A3F3GWR9_9LACO</name>
<reference evidence="4 5" key="1">
    <citation type="journal article" date="2015" name="BMC Genomics">
        <title>Comparative genomics of Fructobacillus spp. and Leuconostoc spp. reveals niche-specific evolution of Fructobacillus spp.</title>
        <authorList>
            <person name="Endo A."/>
            <person name="Tanizawa Y."/>
            <person name="Tanaka N."/>
            <person name="Maeno S."/>
            <person name="Kumar H."/>
            <person name="Shiwa Y."/>
            <person name="Okada S."/>
            <person name="Yoshikawa H."/>
            <person name="Dicks L."/>
            <person name="Nakagawa J."/>
            <person name="Arita M."/>
        </authorList>
    </citation>
    <scope>NUCLEOTIDE SEQUENCE [LARGE SCALE GENOMIC DNA]</scope>
    <source>
        <strain evidence="4 5">DSM 15468</strain>
    </source>
</reference>
<evidence type="ECO:0000256" key="2">
    <source>
        <dbReference type="SAM" id="MobiDB-lite"/>
    </source>
</evidence>
<dbReference type="EMBL" id="DF968064">
    <property type="protein sequence ID" value="GAP02677.1"/>
    <property type="molecule type" value="Genomic_DNA"/>
</dbReference>
<evidence type="ECO:0000256" key="1">
    <source>
        <dbReference type="ARBA" id="ARBA00022729"/>
    </source>
</evidence>
<dbReference type="RefSeq" id="WP_059377180.1">
    <property type="nucleotide sequence ID" value="NZ_DF968064.1"/>
</dbReference>
<gene>
    <name evidence="4" type="primary">asa</name>
    <name evidence="4" type="ORF">FPFC_021250</name>
</gene>
<proteinExistence type="predicted"/>
<dbReference type="InterPro" id="IPR022263">
    <property type="entry name" value="KxYKxGKxW"/>
</dbReference>
<dbReference type="STRING" id="220714.SAMN05660469_0612"/>
<sequence>MGQENNVKYKMFKAGKRLVFGTIVTLGAAILFETTGVQHAVGLPAETRVSAAILDTDPLKANKQTAEQKISSLYQGLYATLTTDTTNNQNMTNTPNNTSGIDLTVWIPTYFQLIQEAQSSANAAIEAANTPADIDTATTNATNALNLLQDKITIANSLATPVLWSEVSGVEQAAGIKSNRDKNYIIAFYNLALKKIQDATTRDSANAAATNFSAASQDVYNIGGGLSHAIQNVSNWINLSKLSQGEQDAFQSGIEEATSKDYVMDLETFFDKAEDNDSYADGIMNSSDQQVAQSAVKSVLSYLAQAAESKSSNNGQVANKQEIENVLNNFNKQVDTALNSTPYANISNGTFNGVSFNDLISQAATQLNSIPLIDAPAASATNESNNSQSSADNSSNTSSTDTGSQSSAATPEKSDSETKNSLPKTAEQFVRGFNSVAVLAIAGIGISLLAFRNKKQQH</sequence>
<keyword evidence="3" id="KW-0472">Membrane</keyword>
<keyword evidence="5" id="KW-1185">Reference proteome</keyword>
<feature type="transmembrane region" description="Helical" evidence="3">
    <location>
        <begin position="429"/>
        <end position="451"/>
    </location>
</feature>
<dbReference type="NCBIfam" id="TIGR03715">
    <property type="entry name" value="KxYKxGKxW"/>
    <property type="match status" value="1"/>
</dbReference>
<keyword evidence="1" id="KW-0732">Signal</keyword>
<evidence type="ECO:0000313" key="4">
    <source>
        <dbReference type="EMBL" id="GAP02677.1"/>
    </source>
</evidence>
<dbReference type="AlphaFoldDB" id="A0A3F3GWR9"/>